<evidence type="ECO:0000259" key="1">
    <source>
        <dbReference type="Pfam" id="PF17918"/>
    </source>
</evidence>
<comment type="caution">
    <text evidence="2">The sequence shown here is derived from an EMBL/GenBank/DDBJ whole genome shotgun (WGS) entry which is preliminary data.</text>
</comment>
<keyword evidence="3" id="KW-1185">Reference proteome</keyword>
<dbReference type="Gene3D" id="1.10.357.10">
    <property type="entry name" value="Tetracycline Repressor, domain 2"/>
    <property type="match status" value="1"/>
</dbReference>
<dbReference type="Pfam" id="PF17918">
    <property type="entry name" value="TetR_C_15"/>
    <property type="match status" value="1"/>
</dbReference>
<proteinExistence type="predicted"/>
<dbReference type="Proteomes" id="UP000787472">
    <property type="component" value="Unassembled WGS sequence"/>
</dbReference>
<organism evidence="2 3">
    <name type="scientific">Pseudomaricurvus hydrocarbonicus</name>
    <dbReference type="NCBI Taxonomy" id="1470433"/>
    <lineage>
        <taxon>Bacteria</taxon>
        <taxon>Pseudomonadati</taxon>
        <taxon>Pseudomonadota</taxon>
        <taxon>Gammaproteobacteria</taxon>
        <taxon>Cellvibrionales</taxon>
        <taxon>Cellvibrionaceae</taxon>
        <taxon>Pseudomaricurvus</taxon>
    </lineage>
</organism>
<dbReference type="InterPro" id="IPR041669">
    <property type="entry name" value="TetR_C_15"/>
</dbReference>
<dbReference type="AlphaFoldDB" id="A0A9E5MN82"/>
<sequence length="129" mass="14044">MNTSVPRLPLCERADQLVDTYVGVKMSNPEATAVLYRVAGTINQAKLSTGIYKRLESVVVRVLESASDASFSDPARVAFTLLSALAGLSRSSFGQIHSDSRLLQRFREESRLLVHAYLKASADVLSTGK</sequence>
<accession>A0A9E5MN82</accession>
<gene>
    <name evidence="2" type="ORF">G8770_17415</name>
</gene>
<evidence type="ECO:0000313" key="2">
    <source>
        <dbReference type="EMBL" id="NHO67328.1"/>
    </source>
</evidence>
<protein>
    <recommendedName>
        <fullName evidence="1">Tetracyclin repressor SlmA-like C-terminal domain-containing protein</fullName>
    </recommendedName>
</protein>
<dbReference type="EMBL" id="JAAONZ010000016">
    <property type="protein sequence ID" value="NHO67328.1"/>
    <property type="molecule type" value="Genomic_DNA"/>
</dbReference>
<reference evidence="2" key="1">
    <citation type="submission" date="2020-03" db="EMBL/GenBank/DDBJ databases">
        <authorList>
            <person name="Guo F."/>
        </authorList>
    </citation>
    <scope>NUCLEOTIDE SEQUENCE</scope>
    <source>
        <strain evidence="2">JCM 30134</strain>
    </source>
</reference>
<name>A0A9E5MN82_9GAMM</name>
<feature type="domain" description="Tetracyclin repressor SlmA-like C-terminal" evidence="1">
    <location>
        <begin position="9"/>
        <end position="118"/>
    </location>
</feature>
<evidence type="ECO:0000313" key="3">
    <source>
        <dbReference type="Proteomes" id="UP000787472"/>
    </source>
</evidence>